<dbReference type="GO" id="GO:0004792">
    <property type="term" value="F:thiosulfate-cyanide sulfurtransferase activity"/>
    <property type="evidence" value="ECO:0007669"/>
    <property type="project" value="UniProtKB-EC"/>
</dbReference>
<evidence type="ECO:0000256" key="2">
    <source>
        <dbReference type="SAM" id="MobiDB-lite"/>
    </source>
</evidence>
<evidence type="ECO:0000259" key="3">
    <source>
        <dbReference type="PROSITE" id="PS50206"/>
    </source>
</evidence>
<dbReference type="SMART" id="SM00450">
    <property type="entry name" value="RHOD"/>
    <property type="match status" value="2"/>
</dbReference>
<dbReference type="GO" id="GO:0016784">
    <property type="term" value="F:3-mercaptopyruvate sulfurtransferase activity"/>
    <property type="evidence" value="ECO:0007669"/>
    <property type="project" value="UniProtKB-EC"/>
</dbReference>
<name>S0G6F5_9BACT</name>
<dbReference type="CDD" id="cd01448">
    <property type="entry name" value="TST_Repeat_1"/>
    <property type="match status" value="1"/>
</dbReference>
<keyword evidence="4" id="KW-0670">Pyruvate</keyword>
<dbReference type="InterPro" id="IPR036873">
    <property type="entry name" value="Rhodanese-like_dom_sf"/>
</dbReference>
<evidence type="ECO:0000313" key="4">
    <source>
        <dbReference type="EMBL" id="EMS80327.1"/>
    </source>
</evidence>
<keyword evidence="1" id="KW-0677">Repeat</keyword>
<dbReference type="PATRIC" id="fig|1286635.3.peg.970"/>
<organism evidence="4 5">
    <name type="scientific">Desulfotignum phosphitoxidans DSM 13687</name>
    <dbReference type="NCBI Taxonomy" id="1286635"/>
    <lineage>
        <taxon>Bacteria</taxon>
        <taxon>Pseudomonadati</taxon>
        <taxon>Thermodesulfobacteriota</taxon>
        <taxon>Desulfobacteria</taxon>
        <taxon>Desulfobacterales</taxon>
        <taxon>Desulfobacteraceae</taxon>
        <taxon>Desulfotignum</taxon>
    </lineage>
</organism>
<proteinExistence type="predicted"/>
<dbReference type="EC" id="2.8.1.2" evidence="4"/>
<feature type="compositionally biased region" description="Gly residues" evidence="2">
    <location>
        <begin position="354"/>
        <end position="364"/>
    </location>
</feature>
<dbReference type="InterPro" id="IPR001763">
    <property type="entry name" value="Rhodanese-like_dom"/>
</dbReference>
<dbReference type="EMBL" id="APJX01000002">
    <property type="protein sequence ID" value="EMS80327.1"/>
    <property type="molecule type" value="Genomic_DNA"/>
</dbReference>
<accession>S0G6F5</accession>
<dbReference type="Pfam" id="PF00581">
    <property type="entry name" value="Rhodanese"/>
    <property type="match status" value="2"/>
</dbReference>
<dbReference type="InterPro" id="IPR051126">
    <property type="entry name" value="Thiosulfate_sulfurtransferase"/>
</dbReference>
<reference evidence="4 5" key="1">
    <citation type="journal article" date="2013" name="Genome Announc.">
        <title>Draft Genome Sequence of Desulfotignum phosphitoxidans DSM 13687 Strain FiPS-3.</title>
        <authorList>
            <person name="Poehlein A."/>
            <person name="Daniel R."/>
            <person name="Simeonova D.D."/>
        </authorList>
    </citation>
    <scope>NUCLEOTIDE SEQUENCE [LARGE SCALE GENOMIC DNA]</scope>
    <source>
        <strain evidence="4 5">DSM 13687</strain>
    </source>
</reference>
<dbReference type="PROSITE" id="PS50206">
    <property type="entry name" value="RHODANESE_3"/>
    <property type="match status" value="2"/>
</dbReference>
<keyword evidence="4" id="KW-0808">Transferase</keyword>
<comment type="caution">
    <text evidence="4">The sequence shown here is derived from an EMBL/GenBank/DDBJ whole genome shotgun (WGS) entry which is preliminary data.</text>
</comment>
<dbReference type="OrthoDB" id="9781034at2"/>
<dbReference type="SUPFAM" id="SSF52821">
    <property type="entry name" value="Rhodanese/Cell cycle control phosphatase"/>
    <property type="match status" value="2"/>
</dbReference>
<dbReference type="AlphaFoldDB" id="S0G6F5"/>
<dbReference type="PANTHER" id="PTHR43855">
    <property type="entry name" value="THIOSULFATE SULFURTRANSFERASE"/>
    <property type="match status" value="1"/>
</dbReference>
<feature type="region of interest" description="Disordered" evidence="2">
    <location>
        <begin position="322"/>
        <end position="364"/>
    </location>
</feature>
<dbReference type="PANTHER" id="PTHR43855:SF1">
    <property type="entry name" value="THIOSULFATE SULFURTRANSFERASE"/>
    <property type="match status" value="1"/>
</dbReference>
<dbReference type="Gene3D" id="3.40.250.10">
    <property type="entry name" value="Rhodanese-like domain"/>
    <property type="match status" value="2"/>
</dbReference>
<feature type="compositionally biased region" description="Polar residues" evidence="2">
    <location>
        <begin position="322"/>
        <end position="338"/>
    </location>
</feature>
<keyword evidence="5" id="KW-1185">Reference proteome</keyword>
<feature type="domain" description="Rhodanese" evidence="3">
    <location>
        <begin position="51"/>
        <end position="164"/>
    </location>
</feature>
<evidence type="ECO:0000313" key="5">
    <source>
        <dbReference type="Proteomes" id="UP000014216"/>
    </source>
</evidence>
<dbReference type="CDD" id="cd01449">
    <property type="entry name" value="TST_Repeat_2"/>
    <property type="match status" value="1"/>
</dbReference>
<feature type="domain" description="Rhodanese" evidence="3">
    <location>
        <begin position="201"/>
        <end position="311"/>
    </location>
</feature>
<evidence type="ECO:0000256" key="1">
    <source>
        <dbReference type="ARBA" id="ARBA00022737"/>
    </source>
</evidence>
<protein>
    <submittedName>
        <fullName evidence="4">Thiosulfate/3-mercaptopyruvate sulfurtransferase SseA</fullName>
        <ecNumber evidence="4">2.8.1.1</ecNumber>
        <ecNumber evidence="4">2.8.1.2</ecNumber>
    </submittedName>
</protein>
<dbReference type="Proteomes" id="UP000014216">
    <property type="component" value="Unassembled WGS sequence"/>
</dbReference>
<dbReference type="EC" id="2.8.1.1" evidence="4"/>
<gene>
    <name evidence="4" type="primary">sseA</name>
    <name evidence="4" type="ORF">Dpo_2c00150</name>
</gene>
<dbReference type="RefSeq" id="WP_006964561.1">
    <property type="nucleotide sequence ID" value="NZ_APJX01000002.1"/>
</dbReference>
<sequence>MKKNNSLRYVTLALVLFLGLLWSLVSASQQENSYPNSRFVAYPQWLKAHIDDTDLVIADVRTDDHFDGALIPGAIRLPWSMFQHNDIGDDVASTFIGIARAQEILGRHGITPKDTIVLYDSVERDGGATASYVFWVLDILGHENKKILVQGIDGWKDAGYDLVTTPGETKPLLYQAPAENIQKHQLITGDFVYQQLGDFCYQIIDVRSKEEYIGEKGTKGLDGTPLKLGHIPTAVNINYQDAWTDLDTKGIKPYAQLQTLYAGLDASRAVIVYCNSGRRSSFSYFILRLMGFDRVYTYEPSWKEWGNPDKFFPVETRENTLAGSMLPTPSTETQTVSTRKSDTKTSQDRSGSGKPAGGYMSCGG</sequence>